<accession>A0A6A3BUL9</accession>
<comment type="caution">
    <text evidence="2">The sequence shown here is derived from an EMBL/GenBank/DDBJ whole genome shotgun (WGS) entry which is preliminary data.</text>
</comment>
<dbReference type="GO" id="GO:0005840">
    <property type="term" value="C:ribosome"/>
    <property type="evidence" value="ECO:0007669"/>
    <property type="project" value="UniProtKB-KW"/>
</dbReference>
<sequence>MLGGGGKGMGWGTGGANMLRTIVGRAAVSKNPTAAFQEPLSSSTSATRRHNNTNINSYLHVPSSSSGSSSLGIASGVPITADSGSPSPAFSAGPPCFDDFEWVPRREGDSMQPRDFVLGPVPSFSEVQNAVSALQRVAGVSSSRELIRDKSSYNADKEIGYQVPSPGTSSMHRVRSVGSELDWIEPSMQLYNARANGPYVTNSVSDAFHLLQTDPTIQEMVTSLSSDEAVWNAILNNEMVRELRQSIYAAPEDSSSTSFDENSDENFDKSSETTSVVKRIFDKTKAKMLELFDKIAKLVDQLFRQPPDDYETTKTAGLFDERLRIAMVLSVMVLLIVAVTRAQTA</sequence>
<keyword evidence="1" id="KW-0812">Transmembrane</keyword>
<keyword evidence="2" id="KW-0689">Ribosomal protein</keyword>
<evidence type="ECO:0000256" key="1">
    <source>
        <dbReference type="SAM" id="Phobius"/>
    </source>
</evidence>
<proteinExistence type="predicted"/>
<dbReference type="AlphaFoldDB" id="A0A6A3BUL9"/>
<organism evidence="2">
    <name type="scientific">Hibiscus syriacus</name>
    <name type="common">Rose of Sharon</name>
    <dbReference type="NCBI Taxonomy" id="106335"/>
    <lineage>
        <taxon>Eukaryota</taxon>
        <taxon>Viridiplantae</taxon>
        <taxon>Streptophyta</taxon>
        <taxon>Embryophyta</taxon>
        <taxon>Tracheophyta</taxon>
        <taxon>Spermatophyta</taxon>
        <taxon>Magnoliopsida</taxon>
        <taxon>eudicotyledons</taxon>
        <taxon>Gunneridae</taxon>
        <taxon>Pentapetalae</taxon>
        <taxon>rosids</taxon>
        <taxon>malvids</taxon>
        <taxon>Malvales</taxon>
        <taxon>Malvaceae</taxon>
        <taxon>Malvoideae</taxon>
        <taxon>Hibiscus</taxon>
    </lineage>
</organism>
<name>A0A6A3BUL9_HIBSY</name>
<keyword evidence="2" id="KW-0687">Ribonucleoprotein</keyword>
<protein>
    <submittedName>
        <fullName evidence="2">Ribosomal protein L23/L15e family protein</fullName>
    </submittedName>
</protein>
<evidence type="ECO:0000313" key="2">
    <source>
        <dbReference type="EMBL" id="KAE8720354.1"/>
    </source>
</evidence>
<dbReference type="EMBL" id="VEPZ02000735">
    <property type="protein sequence ID" value="KAE8720354.1"/>
    <property type="molecule type" value="Genomic_DNA"/>
</dbReference>
<dbReference type="PANTHER" id="PTHR33625:SF3">
    <property type="entry name" value="OS04G0550700 PROTEIN"/>
    <property type="match status" value="1"/>
</dbReference>
<reference evidence="2" key="1">
    <citation type="submission" date="2019-09" db="EMBL/GenBank/DDBJ databases">
        <title>Draft genome information of white flower Hibiscus syriacus.</title>
        <authorList>
            <person name="Kim Y.-M."/>
        </authorList>
    </citation>
    <scope>NUCLEOTIDE SEQUENCE [LARGE SCALE GENOMIC DNA]</scope>
    <source>
        <strain evidence="2">YM2019G1</strain>
        <tissue evidence="2">Leaf</tissue>
    </source>
</reference>
<dbReference type="PANTHER" id="PTHR33625">
    <property type="entry name" value="OS08G0179900 PROTEIN"/>
    <property type="match status" value="1"/>
</dbReference>
<feature type="transmembrane region" description="Helical" evidence="1">
    <location>
        <begin position="323"/>
        <end position="342"/>
    </location>
</feature>
<dbReference type="OrthoDB" id="737041at2759"/>
<keyword evidence="1" id="KW-0472">Membrane</keyword>
<keyword evidence="1" id="KW-1133">Transmembrane helix</keyword>
<gene>
    <name evidence="2" type="ORF">F3Y22_tig00020292pilonHSYRG00011</name>
</gene>